<feature type="compositionally biased region" description="Basic residues" evidence="1">
    <location>
        <begin position="77"/>
        <end position="89"/>
    </location>
</feature>
<proteinExistence type="predicted"/>
<evidence type="ECO:0000313" key="2">
    <source>
        <dbReference type="EMBL" id="BAT08731.1"/>
    </source>
</evidence>
<accession>A0A0P0XNH5</accession>
<keyword evidence="3" id="KW-1185">Reference proteome</keyword>
<dbReference type="AlphaFoldDB" id="A0A0P0XNH5"/>
<evidence type="ECO:0000256" key="1">
    <source>
        <dbReference type="SAM" id="MobiDB-lite"/>
    </source>
</evidence>
<protein>
    <submittedName>
        <fullName evidence="2">Os09g0491376 protein</fullName>
    </submittedName>
</protein>
<feature type="region of interest" description="Disordered" evidence="1">
    <location>
        <begin position="28"/>
        <end position="50"/>
    </location>
</feature>
<feature type="region of interest" description="Disordered" evidence="1">
    <location>
        <begin position="63"/>
        <end position="89"/>
    </location>
</feature>
<name>A0A0P0XNH5_ORYSJ</name>
<dbReference type="PaxDb" id="39947-A0A0P0XNH5"/>
<reference evidence="2 3" key="2">
    <citation type="journal article" date="2013" name="Plant Cell Physiol.">
        <title>Rice Annotation Project Database (RAP-DB): an integrative and interactive database for rice genomics.</title>
        <authorList>
            <person name="Sakai H."/>
            <person name="Lee S.S."/>
            <person name="Tanaka T."/>
            <person name="Numa H."/>
            <person name="Kim J."/>
            <person name="Kawahara Y."/>
            <person name="Wakimoto H."/>
            <person name="Yang C.C."/>
            <person name="Iwamoto M."/>
            <person name="Abe T."/>
            <person name="Yamada Y."/>
            <person name="Muto A."/>
            <person name="Inokuchi H."/>
            <person name="Ikemura T."/>
            <person name="Matsumoto T."/>
            <person name="Sasaki T."/>
            <person name="Itoh T."/>
        </authorList>
    </citation>
    <scope>NUCLEOTIDE SEQUENCE [LARGE SCALE GENOMIC DNA]</scope>
    <source>
        <strain evidence="3">cv. Nipponbare</strain>
    </source>
</reference>
<dbReference type="Proteomes" id="UP000059680">
    <property type="component" value="Chromosome 9"/>
</dbReference>
<organism evidence="2 3">
    <name type="scientific">Oryza sativa subsp. japonica</name>
    <name type="common">Rice</name>
    <dbReference type="NCBI Taxonomy" id="39947"/>
    <lineage>
        <taxon>Eukaryota</taxon>
        <taxon>Viridiplantae</taxon>
        <taxon>Streptophyta</taxon>
        <taxon>Embryophyta</taxon>
        <taxon>Tracheophyta</taxon>
        <taxon>Spermatophyta</taxon>
        <taxon>Magnoliopsida</taxon>
        <taxon>Liliopsida</taxon>
        <taxon>Poales</taxon>
        <taxon>Poaceae</taxon>
        <taxon>BOP clade</taxon>
        <taxon>Oryzoideae</taxon>
        <taxon>Oryzeae</taxon>
        <taxon>Oryzinae</taxon>
        <taxon>Oryza</taxon>
        <taxon>Oryza sativa</taxon>
    </lineage>
</organism>
<feature type="compositionally biased region" description="Low complexity" evidence="1">
    <location>
        <begin position="63"/>
        <end position="76"/>
    </location>
</feature>
<sequence>MMRRLERKQVRRGRSLLYRRHLRAPLPPLPPTWRRRSASVAGRTSTSTRADVALVAPRREPALRASRARGGVAARGRSPRRRRRRRRLRRIRRAEADALPARLHATISEVMRLYLLLCPPLSQLLSLPTRRTS</sequence>
<gene>
    <name evidence="2" type="ordered locus">Os09g0491376</name>
    <name evidence="2" type="ORF">OSNPB_090491376</name>
</gene>
<evidence type="ECO:0000313" key="3">
    <source>
        <dbReference type="Proteomes" id="UP000059680"/>
    </source>
</evidence>
<reference evidence="2 3" key="3">
    <citation type="journal article" date="2013" name="Rice">
        <title>Improvement of the Oryza sativa Nipponbare reference genome using next generation sequence and optical map data.</title>
        <authorList>
            <person name="Kawahara Y."/>
            <person name="de la Bastide M."/>
            <person name="Hamilton J.P."/>
            <person name="Kanamori H."/>
            <person name="McCombie W.R."/>
            <person name="Ouyang S."/>
            <person name="Schwartz D.C."/>
            <person name="Tanaka T."/>
            <person name="Wu J."/>
            <person name="Zhou S."/>
            <person name="Childs K.L."/>
            <person name="Davidson R.M."/>
            <person name="Lin H."/>
            <person name="Quesada-Ocampo L."/>
            <person name="Vaillancourt B."/>
            <person name="Sakai H."/>
            <person name="Lee S.S."/>
            <person name="Kim J."/>
            <person name="Numa H."/>
            <person name="Itoh T."/>
            <person name="Buell C.R."/>
            <person name="Matsumoto T."/>
        </authorList>
    </citation>
    <scope>NUCLEOTIDE SEQUENCE [LARGE SCALE GENOMIC DNA]</scope>
    <source>
        <strain evidence="3">cv. Nipponbare</strain>
    </source>
</reference>
<reference evidence="3" key="1">
    <citation type="journal article" date="2005" name="Nature">
        <title>The map-based sequence of the rice genome.</title>
        <authorList>
            <consortium name="International rice genome sequencing project (IRGSP)"/>
            <person name="Matsumoto T."/>
            <person name="Wu J."/>
            <person name="Kanamori H."/>
            <person name="Katayose Y."/>
            <person name="Fujisawa M."/>
            <person name="Namiki N."/>
            <person name="Mizuno H."/>
            <person name="Yamamoto K."/>
            <person name="Antonio B.A."/>
            <person name="Baba T."/>
            <person name="Sakata K."/>
            <person name="Nagamura Y."/>
            <person name="Aoki H."/>
            <person name="Arikawa K."/>
            <person name="Arita K."/>
            <person name="Bito T."/>
            <person name="Chiden Y."/>
            <person name="Fujitsuka N."/>
            <person name="Fukunaka R."/>
            <person name="Hamada M."/>
            <person name="Harada C."/>
            <person name="Hayashi A."/>
            <person name="Hijishita S."/>
            <person name="Honda M."/>
            <person name="Hosokawa S."/>
            <person name="Ichikawa Y."/>
            <person name="Idonuma A."/>
            <person name="Iijima M."/>
            <person name="Ikeda M."/>
            <person name="Ikeno M."/>
            <person name="Ito K."/>
            <person name="Ito S."/>
            <person name="Ito T."/>
            <person name="Ito Y."/>
            <person name="Ito Y."/>
            <person name="Iwabuchi A."/>
            <person name="Kamiya K."/>
            <person name="Karasawa W."/>
            <person name="Kurita K."/>
            <person name="Katagiri S."/>
            <person name="Kikuta A."/>
            <person name="Kobayashi H."/>
            <person name="Kobayashi N."/>
            <person name="Machita K."/>
            <person name="Maehara T."/>
            <person name="Masukawa M."/>
            <person name="Mizubayashi T."/>
            <person name="Mukai Y."/>
            <person name="Nagasaki H."/>
            <person name="Nagata Y."/>
            <person name="Naito S."/>
            <person name="Nakashima M."/>
            <person name="Nakama Y."/>
            <person name="Nakamichi Y."/>
            <person name="Nakamura M."/>
            <person name="Meguro A."/>
            <person name="Negishi M."/>
            <person name="Ohta I."/>
            <person name="Ohta T."/>
            <person name="Okamoto M."/>
            <person name="Ono N."/>
            <person name="Saji S."/>
            <person name="Sakaguchi M."/>
            <person name="Sakai K."/>
            <person name="Shibata M."/>
            <person name="Shimokawa T."/>
            <person name="Song J."/>
            <person name="Takazaki Y."/>
            <person name="Terasawa K."/>
            <person name="Tsugane M."/>
            <person name="Tsuji K."/>
            <person name="Ueda S."/>
            <person name="Waki K."/>
            <person name="Yamagata H."/>
            <person name="Yamamoto M."/>
            <person name="Yamamoto S."/>
            <person name="Yamane H."/>
            <person name="Yoshiki S."/>
            <person name="Yoshihara R."/>
            <person name="Yukawa K."/>
            <person name="Zhong H."/>
            <person name="Yano M."/>
            <person name="Yuan Q."/>
            <person name="Ouyang S."/>
            <person name="Liu J."/>
            <person name="Jones K.M."/>
            <person name="Gansberger K."/>
            <person name="Moffat K."/>
            <person name="Hill J."/>
            <person name="Bera J."/>
            <person name="Fadrosh D."/>
            <person name="Jin S."/>
            <person name="Johri S."/>
            <person name="Kim M."/>
            <person name="Overton L."/>
            <person name="Reardon M."/>
            <person name="Tsitrin T."/>
            <person name="Vuong H."/>
            <person name="Weaver B."/>
            <person name="Ciecko A."/>
            <person name="Tallon L."/>
            <person name="Jackson J."/>
            <person name="Pai G."/>
            <person name="Aken S.V."/>
            <person name="Utterback T."/>
            <person name="Reidmuller S."/>
            <person name="Feldblyum T."/>
            <person name="Hsiao J."/>
            <person name="Zismann V."/>
            <person name="Iobst S."/>
            <person name="de Vazeille A.R."/>
            <person name="Buell C.R."/>
            <person name="Ying K."/>
            <person name="Li Y."/>
            <person name="Lu T."/>
            <person name="Huang Y."/>
            <person name="Zhao Q."/>
            <person name="Feng Q."/>
            <person name="Zhang L."/>
            <person name="Zhu J."/>
            <person name="Weng Q."/>
            <person name="Mu J."/>
            <person name="Lu Y."/>
            <person name="Fan D."/>
            <person name="Liu Y."/>
            <person name="Guan J."/>
            <person name="Zhang Y."/>
            <person name="Yu S."/>
            <person name="Liu X."/>
            <person name="Zhang Y."/>
            <person name="Hong G."/>
            <person name="Han B."/>
            <person name="Choisne N."/>
            <person name="Demange N."/>
            <person name="Orjeda G."/>
            <person name="Samain S."/>
            <person name="Cattolico L."/>
            <person name="Pelletier E."/>
            <person name="Couloux A."/>
            <person name="Segurens B."/>
            <person name="Wincker P."/>
            <person name="D'Hont A."/>
            <person name="Scarpelli C."/>
            <person name="Weissenbach J."/>
            <person name="Salanoubat M."/>
            <person name="Quetier F."/>
            <person name="Yu Y."/>
            <person name="Kim H.R."/>
            <person name="Rambo T."/>
            <person name="Currie J."/>
            <person name="Collura K."/>
            <person name="Luo M."/>
            <person name="Yang T."/>
            <person name="Ammiraju J.S.S."/>
            <person name="Engler F."/>
            <person name="Soderlund C."/>
            <person name="Wing R.A."/>
            <person name="Palmer L.E."/>
            <person name="de la Bastide M."/>
            <person name="Spiegel L."/>
            <person name="Nascimento L."/>
            <person name="Zutavern T."/>
            <person name="O'Shaughnessy A."/>
            <person name="Dike S."/>
            <person name="Dedhia N."/>
            <person name="Preston R."/>
            <person name="Balija V."/>
            <person name="McCombie W.R."/>
            <person name="Chow T."/>
            <person name="Chen H."/>
            <person name="Chung M."/>
            <person name="Chen C."/>
            <person name="Shaw J."/>
            <person name="Wu H."/>
            <person name="Hsiao K."/>
            <person name="Chao Y."/>
            <person name="Chu M."/>
            <person name="Cheng C."/>
            <person name="Hour A."/>
            <person name="Lee P."/>
            <person name="Lin S."/>
            <person name="Lin Y."/>
            <person name="Liou J."/>
            <person name="Liu S."/>
            <person name="Hsing Y."/>
            <person name="Raghuvanshi S."/>
            <person name="Mohanty A."/>
            <person name="Bharti A.K."/>
            <person name="Gaur A."/>
            <person name="Gupta V."/>
            <person name="Kumar D."/>
            <person name="Ravi V."/>
            <person name="Vij S."/>
            <person name="Kapur A."/>
            <person name="Khurana P."/>
            <person name="Khurana P."/>
            <person name="Khurana J.P."/>
            <person name="Tyagi A.K."/>
            <person name="Gaikwad K."/>
            <person name="Singh A."/>
            <person name="Dalal V."/>
            <person name="Srivastava S."/>
            <person name="Dixit A."/>
            <person name="Pal A.K."/>
            <person name="Ghazi I.A."/>
            <person name="Yadav M."/>
            <person name="Pandit A."/>
            <person name="Bhargava A."/>
            <person name="Sureshbabu K."/>
            <person name="Batra K."/>
            <person name="Sharma T.R."/>
            <person name="Mohapatra T."/>
            <person name="Singh N.K."/>
            <person name="Messing J."/>
            <person name="Nelson A.B."/>
            <person name="Fuks G."/>
            <person name="Kavchok S."/>
            <person name="Keizer G."/>
            <person name="Linton E."/>
            <person name="Llaca V."/>
            <person name="Song R."/>
            <person name="Tanyolac B."/>
            <person name="Young S."/>
            <person name="Ho-Il K."/>
            <person name="Hahn J.H."/>
            <person name="Sangsakoo G."/>
            <person name="Vanavichit A."/>
            <person name="de Mattos Luiz.A.T."/>
            <person name="Zimmer P.D."/>
            <person name="Malone G."/>
            <person name="Dellagostin O."/>
            <person name="de Oliveira A.C."/>
            <person name="Bevan M."/>
            <person name="Bancroft I."/>
            <person name="Minx P."/>
            <person name="Cordum H."/>
            <person name="Wilson R."/>
            <person name="Cheng Z."/>
            <person name="Jin W."/>
            <person name="Jiang J."/>
            <person name="Leong S.A."/>
            <person name="Iwama H."/>
            <person name="Gojobori T."/>
            <person name="Itoh T."/>
            <person name="Niimura Y."/>
            <person name="Fujii Y."/>
            <person name="Habara T."/>
            <person name="Sakai H."/>
            <person name="Sato Y."/>
            <person name="Wilson G."/>
            <person name="Kumar K."/>
            <person name="McCouch S."/>
            <person name="Juretic N."/>
            <person name="Hoen D."/>
            <person name="Wright S."/>
            <person name="Bruskiewich R."/>
            <person name="Bureau T."/>
            <person name="Miyao A."/>
            <person name="Hirochika H."/>
            <person name="Nishikawa T."/>
            <person name="Kadowaki K."/>
            <person name="Sugiura M."/>
            <person name="Burr B."/>
            <person name="Sasaki T."/>
        </authorList>
    </citation>
    <scope>NUCLEOTIDE SEQUENCE [LARGE SCALE GENOMIC DNA]</scope>
    <source>
        <strain evidence="3">cv. Nipponbare</strain>
    </source>
</reference>
<dbReference type="EMBL" id="AP014965">
    <property type="protein sequence ID" value="BAT08731.1"/>
    <property type="molecule type" value="Genomic_DNA"/>
</dbReference>
<dbReference type="InParanoid" id="A0A0P0XNH5"/>